<dbReference type="InterPro" id="IPR003593">
    <property type="entry name" value="AAA+_ATPase"/>
</dbReference>
<dbReference type="PANTHER" id="PTHR23389">
    <property type="entry name" value="CHROMOSOME TRANSMISSION FIDELITY FACTOR 18"/>
    <property type="match status" value="1"/>
</dbReference>
<feature type="compositionally biased region" description="Basic and acidic residues" evidence="1">
    <location>
        <begin position="428"/>
        <end position="438"/>
    </location>
</feature>
<dbReference type="Pfam" id="PF00004">
    <property type="entry name" value="AAA"/>
    <property type="match status" value="1"/>
</dbReference>
<name>A0A061BD77_RHOTO</name>
<gene>
    <name evidence="3" type="ORF">RHTO0S_14e02102g</name>
</gene>
<dbReference type="GO" id="GO:0003677">
    <property type="term" value="F:DNA binding"/>
    <property type="evidence" value="ECO:0007669"/>
    <property type="project" value="TreeGrafter"/>
</dbReference>
<feature type="compositionally biased region" description="Basic residues" evidence="1">
    <location>
        <begin position="87"/>
        <end position="115"/>
    </location>
</feature>
<dbReference type="PANTHER" id="PTHR23389:SF21">
    <property type="entry name" value="ATPASE FAMILY AAA DOMAIN-CONTAINING PROTEIN 5"/>
    <property type="match status" value="1"/>
</dbReference>
<dbReference type="GO" id="GO:0005634">
    <property type="term" value="C:nucleus"/>
    <property type="evidence" value="ECO:0007669"/>
    <property type="project" value="TreeGrafter"/>
</dbReference>
<dbReference type="InterPro" id="IPR027417">
    <property type="entry name" value="P-loop_NTPase"/>
</dbReference>
<protein>
    <submittedName>
        <fullName evidence="3">RHTO0S14e02102g1_1</fullName>
    </submittedName>
</protein>
<evidence type="ECO:0000259" key="2">
    <source>
        <dbReference type="SMART" id="SM00382"/>
    </source>
</evidence>
<sequence>MAGPPPAEGTDTPATAPASGGKRLFSIFAPPSGPSSSTSSPAPNAAAGQAKGGQGKGKGKELSRTDGKEKEGSVVSLLSDEEDKVVAPKRGRAGKGKGKAVVKPKAKGKKGKGKAARPVSTTDEDSSAPDSTEDDADFEVLSDSTAPSRTSSATRVSRATKSTRTKSKLSATASTSSAVLDLTLSPPRPPRPASHSSFAPLSEVYRSQREKRRKDTEGIEPRWPTAEEHAAGRSESVGRAEKGVWGAWEGKFRRATADKGKQRAHEAANGHAEEGDFLERLEHELDFASLASAESSAAPSTSHSRYKAVPYPLSSLSSLLPSPLPSHPLLTRLAAPFLSSDPSTLPFTTHSTAESELWTVKYAPQNADEVLGEESGSSAVLLREWLTELKVEGAKADAKVGKKRRRPVARGLDDGVAAKRKRKKRAKAREDDWIVRSSDEEDEDDGMGAFPSSSFDSRAATDDSDDDLDGLGRATSSSAFHSLTNLILLHGPHGSGKSSTVHAVARELGYEVFEVFPGMGRRSAKDVERYVGDAAKNHLVVQGGGPGSPKKGGGGLFAMFAKQKAKGSGTTGEAGGSSSKGKERAKAGEETTAGGEEKVDKGPTQSLILMDEVDVLFKHEEDFWAGLVHLAKQSRRPIVMTCTDISLVPFDDLNVQQIHLSPHAPPATFLSFAPPAPALAVPFLHLLSLHAGHVPFTGALEKLYDSTAPRPYPAWLLQQQMGTARRGGGGGFGGRPLPSWTSSQPILAKDLRKAIMLLEFESSDRPPTGQATEVVLLQQVQAGHSQDSRFFETGARVDPSTRANGLSAAFAAADALSWADAHVAKRVEVRIEDEETGRAPSINDTEFGFAILDYLPDPNATRLPFTGAEDAMEAALKTLAYRHWADALRFDDLQDEALEEKRADYTFHLGGLVHSNGERALIQPPSAVLPSPIPITDYAPFLRLITLADDANYAAAVQMQDAAAEAGGQDEINSLSVAAALGAAAGPSAAGKIRRSKRQKAKQGVPLYERTLPWASEGDADWLRKSGFVIEEA</sequence>
<feature type="region of interest" description="Disordered" evidence="1">
    <location>
        <begin position="255"/>
        <end position="278"/>
    </location>
</feature>
<feature type="compositionally biased region" description="Acidic residues" evidence="1">
    <location>
        <begin position="122"/>
        <end position="140"/>
    </location>
</feature>
<dbReference type="Gene3D" id="3.40.50.300">
    <property type="entry name" value="P-loop containing nucleotide triphosphate hydrolases"/>
    <property type="match status" value="1"/>
</dbReference>
<evidence type="ECO:0000313" key="3">
    <source>
        <dbReference type="EMBL" id="CDR47317.1"/>
    </source>
</evidence>
<feature type="compositionally biased region" description="Low complexity" evidence="1">
    <location>
        <begin position="168"/>
        <end position="185"/>
    </location>
</feature>
<feature type="compositionally biased region" description="Low complexity" evidence="1">
    <location>
        <begin position="141"/>
        <end position="160"/>
    </location>
</feature>
<dbReference type="InterPro" id="IPR003959">
    <property type="entry name" value="ATPase_AAA_core"/>
</dbReference>
<feature type="domain" description="AAA+ ATPase" evidence="2">
    <location>
        <begin position="483"/>
        <end position="663"/>
    </location>
</feature>
<dbReference type="SMART" id="SM00382">
    <property type="entry name" value="AAA"/>
    <property type="match status" value="1"/>
</dbReference>
<feature type="region of interest" description="Disordered" evidence="1">
    <location>
        <begin position="1"/>
        <end position="241"/>
    </location>
</feature>
<reference evidence="3" key="1">
    <citation type="journal article" date="2014" name="Genome Announc.">
        <title>Draft genome sequence of Rhodosporidium toruloides CECT1137, an oleaginous yeast of biotechnological interest.</title>
        <authorList>
            <person name="Morin N."/>
            <person name="Calcas X."/>
            <person name="Devillers H."/>
            <person name="Durrens P."/>
            <person name="Sherman D.J."/>
            <person name="Nicaud J.-M."/>
            <person name="Neuveglise C."/>
        </authorList>
    </citation>
    <scope>NUCLEOTIDE SEQUENCE</scope>
    <source>
        <strain evidence="3">CECT1137</strain>
    </source>
</reference>
<organism evidence="3">
    <name type="scientific">Rhodotorula toruloides</name>
    <name type="common">Yeast</name>
    <name type="synonym">Rhodosporidium toruloides</name>
    <dbReference type="NCBI Taxonomy" id="5286"/>
    <lineage>
        <taxon>Eukaryota</taxon>
        <taxon>Fungi</taxon>
        <taxon>Dikarya</taxon>
        <taxon>Basidiomycota</taxon>
        <taxon>Pucciniomycotina</taxon>
        <taxon>Microbotryomycetes</taxon>
        <taxon>Sporidiobolales</taxon>
        <taxon>Sporidiobolaceae</taxon>
        <taxon>Rhodotorula</taxon>
    </lineage>
</organism>
<feature type="region of interest" description="Disordered" evidence="1">
    <location>
        <begin position="566"/>
        <end position="603"/>
    </location>
</feature>
<feature type="compositionally biased region" description="Basic and acidic residues" evidence="1">
    <location>
        <begin position="213"/>
        <end position="241"/>
    </location>
</feature>
<feature type="compositionally biased region" description="Basic residues" evidence="1">
    <location>
        <begin position="418"/>
        <end position="427"/>
    </location>
</feature>
<dbReference type="AlphaFoldDB" id="A0A061BD77"/>
<evidence type="ECO:0000256" key="1">
    <source>
        <dbReference type="SAM" id="MobiDB-lite"/>
    </source>
</evidence>
<dbReference type="OrthoDB" id="9996895at2759"/>
<feature type="compositionally biased region" description="Basic and acidic residues" evidence="1">
    <location>
        <begin position="58"/>
        <end position="72"/>
    </location>
</feature>
<dbReference type="EMBL" id="LK052949">
    <property type="protein sequence ID" value="CDR47317.1"/>
    <property type="molecule type" value="Genomic_DNA"/>
</dbReference>
<dbReference type="SUPFAM" id="SSF52540">
    <property type="entry name" value="P-loop containing nucleoside triphosphate hydrolases"/>
    <property type="match status" value="1"/>
</dbReference>
<proteinExistence type="predicted"/>
<accession>A0A061BD77</accession>
<feature type="compositionally biased region" description="Low complexity" evidence="1">
    <location>
        <begin position="34"/>
        <end position="49"/>
    </location>
</feature>
<dbReference type="GO" id="GO:0005524">
    <property type="term" value="F:ATP binding"/>
    <property type="evidence" value="ECO:0007669"/>
    <property type="project" value="InterPro"/>
</dbReference>
<feature type="compositionally biased region" description="Basic and acidic residues" evidence="1">
    <location>
        <begin position="580"/>
        <end position="601"/>
    </location>
</feature>
<dbReference type="GO" id="GO:0016887">
    <property type="term" value="F:ATP hydrolysis activity"/>
    <property type="evidence" value="ECO:0007669"/>
    <property type="project" value="InterPro"/>
</dbReference>
<feature type="region of interest" description="Disordered" evidence="1">
    <location>
        <begin position="397"/>
        <end position="470"/>
    </location>
</feature>